<evidence type="ECO:0000259" key="7">
    <source>
        <dbReference type="Pfam" id="PF03358"/>
    </source>
</evidence>
<feature type="binding site" evidence="5">
    <location>
        <position position="296"/>
    </location>
    <ligand>
        <name>FAD</name>
        <dbReference type="ChEBI" id="CHEBI:57692"/>
    </ligand>
</feature>
<dbReference type="GO" id="GO:0071949">
    <property type="term" value="F:FAD binding"/>
    <property type="evidence" value="ECO:0007669"/>
    <property type="project" value="InterPro"/>
</dbReference>
<proteinExistence type="inferred from homology"/>
<dbReference type="InterPro" id="IPR029039">
    <property type="entry name" value="Flavoprotein-like_sf"/>
</dbReference>
<dbReference type="HAMAP" id="MF_00845">
    <property type="entry name" value="TetX_monooxygenase"/>
    <property type="match status" value="1"/>
</dbReference>
<evidence type="ECO:0000259" key="6">
    <source>
        <dbReference type="Pfam" id="PF01494"/>
    </source>
</evidence>
<feature type="domain" description="FAD-binding" evidence="6">
    <location>
        <begin position="5"/>
        <end position="346"/>
    </location>
</feature>
<dbReference type="Gene3D" id="3.40.50.360">
    <property type="match status" value="1"/>
</dbReference>
<keyword evidence="1 5" id="KW-0285">Flavoprotein</keyword>
<dbReference type="InterPro" id="IPR005025">
    <property type="entry name" value="FMN_Rdtase-like_dom"/>
</dbReference>
<dbReference type="AlphaFoldDB" id="A0A4R7W711"/>
<comment type="function">
    <text evidence="5">An FAD-requiring monooxygenase active on some tetracycline antibiotic derivatives, which leads to their inactivation. Hydroxylates carbon 11a of tetracycline and some analogs.</text>
</comment>
<dbReference type="SUPFAM" id="SSF52218">
    <property type="entry name" value="Flavoproteins"/>
    <property type="match status" value="1"/>
</dbReference>
<dbReference type="GO" id="GO:0005737">
    <property type="term" value="C:cytoplasm"/>
    <property type="evidence" value="ECO:0007669"/>
    <property type="project" value="UniProtKB-SubCell"/>
</dbReference>
<comment type="domain">
    <text evidence="5">Consists of an N-terminal FAD-binding domain with a Rossman fold and a C-terminal substrate-binding domain.</text>
</comment>
<dbReference type="EMBL" id="SOCP01000001">
    <property type="protein sequence ID" value="TDV57497.1"/>
    <property type="molecule type" value="Genomic_DNA"/>
</dbReference>
<evidence type="ECO:0000256" key="3">
    <source>
        <dbReference type="ARBA" id="ARBA00023002"/>
    </source>
</evidence>
<accession>A0A4R7W711</accession>
<gene>
    <name evidence="8" type="ORF">CLV71_101368</name>
</gene>
<organism evidence="8 9">
    <name type="scientific">Actinophytocola oryzae</name>
    <dbReference type="NCBI Taxonomy" id="502181"/>
    <lineage>
        <taxon>Bacteria</taxon>
        <taxon>Bacillati</taxon>
        <taxon>Actinomycetota</taxon>
        <taxon>Actinomycetes</taxon>
        <taxon>Pseudonocardiales</taxon>
        <taxon>Pseudonocardiaceae</taxon>
    </lineage>
</organism>
<feature type="domain" description="NADPH-dependent FMN reductase-like" evidence="7">
    <location>
        <begin position="382"/>
        <end position="524"/>
    </location>
</feature>
<reference evidence="8 9" key="1">
    <citation type="submission" date="2019-03" db="EMBL/GenBank/DDBJ databases">
        <title>Genomic Encyclopedia of Archaeal and Bacterial Type Strains, Phase II (KMG-II): from individual species to whole genera.</title>
        <authorList>
            <person name="Goeker M."/>
        </authorList>
    </citation>
    <scope>NUCLEOTIDE SEQUENCE [LARGE SCALE GENOMIC DNA]</scope>
    <source>
        <strain evidence="8 9">DSM 45499</strain>
    </source>
</reference>
<dbReference type="Gene3D" id="3.50.50.60">
    <property type="entry name" value="FAD/NAD(P)-binding domain"/>
    <property type="match status" value="1"/>
</dbReference>
<evidence type="ECO:0000256" key="2">
    <source>
        <dbReference type="ARBA" id="ARBA00022827"/>
    </source>
</evidence>
<dbReference type="InterPro" id="IPR002938">
    <property type="entry name" value="FAD-bd"/>
</dbReference>
<evidence type="ECO:0000313" key="8">
    <source>
        <dbReference type="EMBL" id="TDV57497.1"/>
    </source>
</evidence>
<dbReference type="PANTHER" id="PTHR46972">
    <property type="entry name" value="MONOOXYGENASE ASQM-RELATED"/>
    <property type="match status" value="1"/>
</dbReference>
<comment type="caution">
    <text evidence="8">The sequence shown here is derived from an EMBL/GenBank/DDBJ whole genome shotgun (WGS) entry which is preliminary data.</text>
</comment>
<dbReference type="EC" id="1.14.13.-" evidence="5"/>
<keyword evidence="2 5" id="KW-0274">FAD</keyword>
<dbReference type="Proteomes" id="UP000294927">
    <property type="component" value="Unassembled WGS sequence"/>
</dbReference>
<evidence type="ECO:0000256" key="4">
    <source>
        <dbReference type="ARBA" id="ARBA00023033"/>
    </source>
</evidence>
<evidence type="ECO:0000256" key="1">
    <source>
        <dbReference type="ARBA" id="ARBA00022630"/>
    </source>
</evidence>
<dbReference type="InterPro" id="IPR043683">
    <property type="entry name" value="TetX_monooxygenase"/>
</dbReference>
<sequence length="565" mass="59863">MTHYPIAIIGAGLSGLTLARVLHVNGIESAVFDLEPSPEARAQGGMLDIHTDSGQVALRAADLYDEFRALVHTGGEALRILDRHGVVHLSEEDDGDGDRPEVDRGQLRDLLLHSLPPGTVRWGRKATAIAAVGGGRHEVTFADGTVITTDLLVGADGAWSRVRPLVSDAVPAYTGISFVETELLDADTRHPASAAVIGGGFFFCLGDRKGMLAHREPDGSLHVYTAVEADAGWLDGIDFTDPSVAKKAVLTRFDGWADELRALVADADGPLVPRRVHALPVGHRFDRVPGVTLLGDAAHLMSPFAGEGANHAMLDGAELGRAIVAHPGDTEAALAAYEGDMFPRAERSAGGSAASQRLLFGDDAVAALLDQFTSHADSAVPTIAVVLASTRPVRVGEAVARWVLDRAATRTDARFELVDLAEADLPPLDEPLPPALGRYTQPHTQAWAATVARYDGFLFVTPEYNHGLPGALKNALDRVYAEWNNKAAAFVSYGHDGGVRAVEQLRPVMAALQLADVGAQVSLNLRTDFVNRELAPAAHQDAALATTLDQLVAWATALAPLRVAA</sequence>
<dbReference type="Pfam" id="PF03358">
    <property type="entry name" value="FMN_red"/>
    <property type="match status" value="1"/>
</dbReference>
<keyword evidence="5" id="KW-0547">Nucleotide-binding</keyword>
<dbReference type="GO" id="GO:0046677">
    <property type="term" value="P:response to antibiotic"/>
    <property type="evidence" value="ECO:0007669"/>
    <property type="project" value="InterPro"/>
</dbReference>
<evidence type="ECO:0000313" key="9">
    <source>
        <dbReference type="Proteomes" id="UP000294927"/>
    </source>
</evidence>
<feature type="binding site" evidence="5">
    <location>
        <position position="48"/>
    </location>
    <ligand>
        <name>FAD</name>
        <dbReference type="ChEBI" id="CHEBI:57692"/>
    </ligand>
</feature>
<comment type="catalytic activity">
    <reaction evidence="5">
        <text>a tetracycline + NADPH + O2 + H(+) = an 11a-hydroxytetracycline + NADP(+) + H2O</text>
        <dbReference type="Rhea" id="RHEA:61444"/>
        <dbReference type="ChEBI" id="CHEBI:15377"/>
        <dbReference type="ChEBI" id="CHEBI:15378"/>
        <dbReference type="ChEBI" id="CHEBI:15379"/>
        <dbReference type="ChEBI" id="CHEBI:57783"/>
        <dbReference type="ChEBI" id="CHEBI:58349"/>
        <dbReference type="ChEBI" id="CHEBI:144644"/>
        <dbReference type="ChEBI" id="CHEBI:144645"/>
    </reaction>
</comment>
<dbReference type="SUPFAM" id="SSF51905">
    <property type="entry name" value="FAD/NAD(P)-binding domain"/>
    <property type="match status" value="1"/>
</dbReference>
<protein>
    <recommendedName>
        <fullName evidence="5">Flavin-dependent monooxygenase</fullName>
    </recommendedName>
    <alternativeName>
        <fullName evidence="5">TetX monooxygenase</fullName>
        <shortName evidence="5">TetX</shortName>
        <ecNumber evidence="5">1.14.13.-</ecNumber>
    </alternativeName>
</protein>
<feature type="binding site" evidence="5">
    <location>
        <position position="104"/>
    </location>
    <ligand>
        <name>FAD</name>
        <dbReference type="ChEBI" id="CHEBI:57692"/>
    </ligand>
</feature>
<comment type="subunit">
    <text evidence="5">Monomer.</text>
</comment>
<dbReference type="PRINTS" id="PR00420">
    <property type="entry name" value="RNGMNOXGNASE"/>
</dbReference>
<feature type="binding site" evidence="5">
    <location>
        <position position="41"/>
    </location>
    <ligand>
        <name>NADPH</name>
        <dbReference type="ChEBI" id="CHEBI:57783"/>
    </ligand>
</feature>
<name>A0A4R7W711_9PSEU</name>
<keyword evidence="5" id="KW-0963">Cytoplasm</keyword>
<comment type="subcellular location">
    <subcellularLocation>
        <location evidence="5">Cytoplasm</location>
    </subcellularLocation>
</comment>
<evidence type="ECO:0000256" key="5">
    <source>
        <dbReference type="HAMAP-Rule" id="MF_00845"/>
    </source>
</evidence>
<keyword evidence="4 5" id="KW-0503">Monooxygenase</keyword>
<comment type="cofactor">
    <cofactor evidence="5">
        <name>FAD</name>
        <dbReference type="ChEBI" id="CHEBI:57692"/>
    </cofactor>
</comment>
<dbReference type="PANTHER" id="PTHR46972:SF1">
    <property type="entry name" value="FAD DEPENDENT OXIDOREDUCTASE DOMAIN-CONTAINING PROTEIN"/>
    <property type="match status" value="1"/>
</dbReference>
<keyword evidence="5" id="KW-0521">NADP</keyword>
<keyword evidence="3 5" id="KW-0560">Oxidoreductase</keyword>
<dbReference type="Pfam" id="PF01494">
    <property type="entry name" value="FAD_binding_3"/>
    <property type="match status" value="1"/>
</dbReference>
<dbReference type="InterPro" id="IPR036188">
    <property type="entry name" value="FAD/NAD-bd_sf"/>
</dbReference>
<keyword evidence="9" id="KW-1185">Reference proteome</keyword>
<comment type="similarity">
    <text evidence="5">Belongs to the aromatic-ring hydroxylase family. TetX subfamily.</text>
</comment>
<dbReference type="GO" id="GO:0004497">
    <property type="term" value="F:monooxygenase activity"/>
    <property type="evidence" value="ECO:0007669"/>
    <property type="project" value="UniProtKB-UniRule"/>
</dbReference>